<reference evidence="1 2" key="1">
    <citation type="journal article" date="2018" name="Mol. Biol. Evol.">
        <title>Broad Genomic Sampling Reveals a Smut Pathogenic Ancestry of the Fungal Clade Ustilaginomycotina.</title>
        <authorList>
            <person name="Kijpornyongpan T."/>
            <person name="Mondo S.J."/>
            <person name="Barry K."/>
            <person name="Sandor L."/>
            <person name="Lee J."/>
            <person name="Lipzen A."/>
            <person name="Pangilinan J."/>
            <person name="LaButti K."/>
            <person name="Hainaut M."/>
            <person name="Henrissat B."/>
            <person name="Grigoriev I.V."/>
            <person name="Spatafora J.W."/>
            <person name="Aime M.C."/>
        </authorList>
    </citation>
    <scope>NUCLEOTIDE SEQUENCE [LARGE SCALE GENOMIC DNA]</scope>
    <source>
        <strain evidence="1 2">SA 807</strain>
    </source>
</reference>
<organism evidence="1 2">
    <name type="scientific">Violaceomyces palustris</name>
    <dbReference type="NCBI Taxonomy" id="1673888"/>
    <lineage>
        <taxon>Eukaryota</taxon>
        <taxon>Fungi</taxon>
        <taxon>Dikarya</taxon>
        <taxon>Basidiomycota</taxon>
        <taxon>Ustilaginomycotina</taxon>
        <taxon>Ustilaginomycetes</taxon>
        <taxon>Violaceomycetales</taxon>
        <taxon>Violaceomycetaceae</taxon>
        <taxon>Violaceomyces</taxon>
    </lineage>
</organism>
<dbReference type="EMBL" id="KZ819790">
    <property type="protein sequence ID" value="PWN52220.1"/>
    <property type="molecule type" value="Genomic_DNA"/>
</dbReference>
<evidence type="ECO:0000313" key="1">
    <source>
        <dbReference type="EMBL" id="PWN52220.1"/>
    </source>
</evidence>
<sequence>MFSLEPCNASRLPQRFWTIPIVFIFIHNPILILRRGEKGRRGGERRYSFISKTCEGQQKNVKKRVFILCKSSDLLSNLFQVRILSAPRDENLYPVTPSRQETSSAPSGWFFSFPSSSSSLCF</sequence>
<name>A0ACD0P2A7_9BASI</name>
<evidence type="ECO:0000313" key="2">
    <source>
        <dbReference type="Proteomes" id="UP000245626"/>
    </source>
</evidence>
<proteinExistence type="predicted"/>
<accession>A0ACD0P2A7</accession>
<dbReference type="Proteomes" id="UP000245626">
    <property type="component" value="Unassembled WGS sequence"/>
</dbReference>
<protein>
    <submittedName>
        <fullName evidence="1">Uncharacterized protein</fullName>
    </submittedName>
</protein>
<keyword evidence="2" id="KW-1185">Reference proteome</keyword>
<gene>
    <name evidence="1" type="ORF">IE53DRAFT_13375</name>
</gene>